<dbReference type="Proteomes" id="UP001159364">
    <property type="component" value="Linkage Group LG03"/>
</dbReference>
<comment type="caution">
    <text evidence="2">The sequence shown here is derived from an EMBL/GenBank/DDBJ whole genome shotgun (WGS) entry which is preliminary data.</text>
</comment>
<evidence type="ECO:0000313" key="2">
    <source>
        <dbReference type="EMBL" id="KAJ8770495.1"/>
    </source>
</evidence>
<evidence type="ECO:0008006" key="4">
    <source>
        <dbReference type="Google" id="ProtNLM"/>
    </source>
</evidence>
<dbReference type="EMBL" id="JAIWQS010000003">
    <property type="protein sequence ID" value="KAJ8770495.1"/>
    <property type="molecule type" value="Genomic_DNA"/>
</dbReference>
<organism evidence="2 3">
    <name type="scientific">Erythroxylum novogranatense</name>
    <dbReference type="NCBI Taxonomy" id="1862640"/>
    <lineage>
        <taxon>Eukaryota</taxon>
        <taxon>Viridiplantae</taxon>
        <taxon>Streptophyta</taxon>
        <taxon>Embryophyta</taxon>
        <taxon>Tracheophyta</taxon>
        <taxon>Spermatophyta</taxon>
        <taxon>Magnoliopsida</taxon>
        <taxon>eudicotyledons</taxon>
        <taxon>Gunneridae</taxon>
        <taxon>Pentapetalae</taxon>
        <taxon>rosids</taxon>
        <taxon>fabids</taxon>
        <taxon>Malpighiales</taxon>
        <taxon>Erythroxylaceae</taxon>
        <taxon>Erythroxylum</taxon>
    </lineage>
</organism>
<evidence type="ECO:0000313" key="3">
    <source>
        <dbReference type="Proteomes" id="UP001159364"/>
    </source>
</evidence>
<feature type="region of interest" description="Disordered" evidence="1">
    <location>
        <begin position="1"/>
        <end position="35"/>
    </location>
</feature>
<keyword evidence="3" id="KW-1185">Reference proteome</keyword>
<dbReference type="AlphaFoldDB" id="A0AAV8TWE7"/>
<proteinExistence type="predicted"/>
<sequence>MAAPMLEAQLSKKVRTRKREEEPPPGPKPSYSATVLGSSSKDIAEEIHPWPEEDLIKVAEGDITQLSDDVGGEVFLSSSFHAKLDQQWTNTMVVKLIGRSIGYCILCTRLKSRWNPIGPLKIVDLDFDYFLVKFEEGRRLHACLDGRPLEYLRSHLICPAMETQLLSLPRQGLSCGGLD</sequence>
<accession>A0AAV8TWE7</accession>
<gene>
    <name evidence="2" type="ORF">K2173_017986</name>
</gene>
<protein>
    <recommendedName>
        <fullName evidence="4">DUF4283 domain-containing protein</fullName>
    </recommendedName>
</protein>
<evidence type="ECO:0000256" key="1">
    <source>
        <dbReference type="SAM" id="MobiDB-lite"/>
    </source>
</evidence>
<name>A0AAV8TWE7_9ROSI</name>
<reference evidence="2 3" key="1">
    <citation type="submission" date="2021-09" db="EMBL/GenBank/DDBJ databases">
        <title>Genomic insights and catalytic innovation underlie evolution of tropane alkaloids biosynthesis.</title>
        <authorList>
            <person name="Wang Y.-J."/>
            <person name="Tian T."/>
            <person name="Huang J.-P."/>
            <person name="Huang S.-X."/>
        </authorList>
    </citation>
    <scope>NUCLEOTIDE SEQUENCE [LARGE SCALE GENOMIC DNA]</scope>
    <source>
        <strain evidence="2">KIB-2018</strain>
        <tissue evidence="2">Leaf</tissue>
    </source>
</reference>